<keyword evidence="5" id="KW-1185">Reference proteome</keyword>
<dbReference type="SUPFAM" id="SSF55811">
    <property type="entry name" value="Nudix"/>
    <property type="match status" value="1"/>
</dbReference>
<sequence>MTQAHPTPDPGAGGVVFNAHGDVLLVQYANGGWTFPKGHLERGETPEQAAVREVEEETGVRATITARLGLTRYTNNKGVPREITWYRMTTDAETTTLEGIFQGGGFHAPDDAERLLSYGEDRALLQRARNA</sequence>
<evidence type="ECO:0000313" key="5">
    <source>
        <dbReference type="Proteomes" id="UP000008635"/>
    </source>
</evidence>
<dbReference type="PROSITE" id="PS00893">
    <property type="entry name" value="NUDIX_BOX"/>
    <property type="match status" value="1"/>
</dbReference>
<reference evidence="4 5" key="1">
    <citation type="journal article" date="2011" name="Stand. Genomic Sci.">
        <title>Complete genome sequence of Deinococcus maricopensis type strain (LB-34).</title>
        <authorList>
            <person name="Pukall R."/>
            <person name="Zeytun A."/>
            <person name="Lucas S."/>
            <person name="Lapidus A."/>
            <person name="Hammon N."/>
            <person name="Deshpande S."/>
            <person name="Nolan M."/>
            <person name="Cheng J.F."/>
            <person name="Pitluck S."/>
            <person name="Liolios K."/>
            <person name="Pagani I."/>
            <person name="Mikhailova N."/>
            <person name="Ivanova N."/>
            <person name="Mavromatis K."/>
            <person name="Pati A."/>
            <person name="Tapia R."/>
            <person name="Han C."/>
            <person name="Goodwin L."/>
            <person name="Chen A."/>
            <person name="Palaniappan K."/>
            <person name="Land M."/>
            <person name="Hauser L."/>
            <person name="Chang Y.J."/>
            <person name="Jeffries C.D."/>
            <person name="Brambilla E.M."/>
            <person name="Rohde M."/>
            <person name="Goker M."/>
            <person name="Detter J.C."/>
            <person name="Woyke T."/>
            <person name="Bristow J."/>
            <person name="Eisen J.A."/>
            <person name="Markowitz V."/>
            <person name="Hugenholtz P."/>
            <person name="Kyrpides N.C."/>
            <person name="Klenk H.P."/>
        </authorList>
    </citation>
    <scope>NUCLEOTIDE SEQUENCE [LARGE SCALE GENOMIC DNA]</scope>
    <source>
        <strain evidence="5">DSM 21211 / LMG 22137 / NRRL B-23946 / LB-34</strain>
    </source>
</reference>
<dbReference type="PANTHER" id="PTHR21340">
    <property type="entry name" value="DIADENOSINE 5,5-P1,P4-TETRAPHOSPHATE PYROPHOSPHOHYDROLASE MUTT"/>
    <property type="match status" value="1"/>
</dbReference>
<keyword evidence="1 2" id="KW-0378">Hydrolase</keyword>
<evidence type="ECO:0000259" key="3">
    <source>
        <dbReference type="PROSITE" id="PS51462"/>
    </source>
</evidence>
<dbReference type="Proteomes" id="UP000008635">
    <property type="component" value="Chromosome"/>
</dbReference>
<comment type="similarity">
    <text evidence="2">Belongs to the Nudix hydrolase family.</text>
</comment>
<dbReference type="InterPro" id="IPR015797">
    <property type="entry name" value="NUDIX_hydrolase-like_dom_sf"/>
</dbReference>
<protein>
    <submittedName>
        <fullName evidence="4">NUDIX hydrolase</fullName>
    </submittedName>
</protein>
<dbReference type="PRINTS" id="PR00502">
    <property type="entry name" value="NUDIXFAMILY"/>
</dbReference>
<organism evidence="4 5">
    <name type="scientific">Deinococcus maricopensis (strain DSM 21211 / LMG 22137 / NRRL B-23946 / LB-34)</name>
    <dbReference type="NCBI Taxonomy" id="709986"/>
    <lineage>
        <taxon>Bacteria</taxon>
        <taxon>Thermotogati</taxon>
        <taxon>Deinococcota</taxon>
        <taxon>Deinococci</taxon>
        <taxon>Deinococcales</taxon>
        <taxon>Deinococcaceae</taxon>
        <taxon>Deinococcus</taxon>
    </lineage>
</organism>
<dbReference type="GO" id="GO:0006754">
    <property type="term" value="P:ATP biosynthetic process"/>
    <property type="evidence" value="ECO:0007669"/>
    <property type="project" value="TreeGrafter"/>
</dbReference>
<dbReference type="PROSITE" id="PS51462">
    <property type="entry name" value="NUDIX"/>
    <property type="match status" value="1"/>
</dbReference>
<dbReference type="KEGG" id="dmr:Deima_2556"/>
<dbReference type="InterPro" id="IPR000086">
    <property type="entry name" value="NUDIX_hydrolase_dom"/>
</dbReference>
<dbReference type="HOGENOM" id="CLU_037162_14_1_0"/>
<dbReference type="RefSeq" id="WP_013557694.1">
    <property type="nucleotide sequence ID" value="NC_014958.1"/>
</dbReference>
<dbReference type="Gene3D" id="3.90.79.10">
    <property type="entry name" value="Nucleoside Triphosphate Pyrophosphohydrolase"/>
    <property type="match status" value="1"/>
</dbReference>
<accession>E8UAV1</accession>
<proteinExistence type="inferred from homology"/>
<dbReference type="Pfam" id="PF00293">
    <property type="entry name" value="NUDIX"/>
    <property type="match status" value="1"/>
</dbReference>
<dbReference type="eggNOG" id="COG1051">
    <property type="taxonomic scope" value="Bacteria"/>
</dbReference>
<feature type="domain" description="Nudix hydrolase" evidence="3">
    <location>
        <begin position="7"/>
        <end position="129"/>
    </location>
</feature>
<dbReference type="CDD" id="cd03673">
    <property type="entry name" value="NUDIX_Ap6A_hydrolase"/>
    <property type="match status" value="1"/>
</dbReference>
<dbReference type="InterPro" id="IPR051325">
    <property type="entry name" value="Nudix_hydrolase_domain"/>
</dbReference>
<dbReference type="GO" id="GO:0006167">
    <property type="term" value="P:AMP biosynthetic process"/>
    <property type="evidence" value="ECO:0007669"/>
    <property type="project" value="TreeGrafter"/>
</dbReference>
<dbReference type="OrthoDB" id="1848782at2"/>
<dbReference type="EMBL" id="CP002454">
    <property type="protein sequence ID" value="ADV68190.1"/>
    <property type="molecule type" value="Genomic_DNA"/>
</dbReference>
<dbReference type="InterPro" id="IPR020084">
    <property type="entry name" value="NUDIX_hydrolase_CS"/>
</dbReference>
<dbReference type="STRING" id="709986.Deima_2556"/>
<name>E8UAV1_DEIML</name>
<evidence type="ECO:0000256" key="2">
    <source>
        <dbReference type="RuleBase" id="RU003476"/>
    </source>
</evidence>
<dbReference type="PANTHER" id="PTHR21340:SF0">
    <property type="entry name" value="BIS(5'-NUCLEOSYL)-TETRAPHOSPHATASE [ASYMMETRICAL]"/>
    <property type="match status" value="1"/>
</dbReference>
<gene>
    <name evidence="4" type="ordered locus">Deima_2556</name>
</gene>
<reference evidence="5" key="2">
    <citation type="submission" date="2011-01" db="EMBL/GenBank/DDBJ databases">
        <title>The complete genome of Deinococcus maricopensis DSM 21211.</title>
        <authorList>
            <consortium name="US DOE Joint Genome Institute (JGI-PGF)"/>
            <person name="Lucas S."/>
            <person name="Copeland A."/>
            <person name="Lapidus A."/>
            <person name="Goodwin L."/>
            <person name="Pitluck S."/>
            <person name="Kyrpides N."/>
            <person name="Mavromatis K."/>
            <person name="Pagani I."/>
            <person name="Ivanova N."/>
            <person name="Ovchinnikova G."/>
            <person name="Zeytun A."/>
            <person name="Detter J.C."/>
            <person name="Han C."/>
            <person name="Land M."/>
            <person name="Hauser L."/>
            <person name="Markowitz V."/>
            <person name="Cheng J.-F."/>
            <person name="Hugenholtz P."/>
            <person name="Woyke T."/>
            <person name="Wu D."/>
            <person name="Pukall R."/>
            <person name="Gehrich-Schroeter G."/>
            <person name="Brambilla E."/>
            <person name="Klenk H.-P."/>
            <person name="Eisen J.A."/>
        </authorList>
    </citation>
    <scope>NUCLEOTIDE SEQUENCE [LARGE SCALE GENOMIC DNA]</scope>
    <source>
        <strain evidence="5">DSM 21211 / LMG 22137 / NRRL B-23946 / LB-34</strain>
    </source>
</reference>
<dbReference type="AlphaFoldDB" id="E8UAV1"/>
<evidence type="ECO:0000313" key="4">
    <source>
        <dbReference type="EMBL" id="ADV68190.1"/>
    </source>
</evidence>
<dbReference type="GO" id="GO:0004081">
    <property type="term" value="F:bis(5'-nucleosyl)-tetraphosphatase (asymmetrical) activity"/>
    <property type="evidence" value="ECO:0007669"/>
    <property type="project" value="TreeGrafter"/>
</dbReference>
<dbReference type="InterPro" id="IPR020476">
    <property type="entry name" value="Nudix_hydrolase"/>
</dbReference>
<evidence type="ECO:0000256" key="1">
    <source>
        <dbReference type="ARBA" id="ARBA00022801"/>
    </source>
</evidence>